<dbReference type="WBParaSite" id="nRc.2.0.1.t35100-RA">
    <property type="protein sequence ID" value="nRc.2.0.1.t35100-RA"/>
    <property type="gene ID" value="nRc.2.0.1.g35100"/>
</dbReference>
<evidence type="ECO:0000313" key="1">
    <source>
        <dbReference type="Proteomes" id="UP000887565"/>
    </source>
</evidence>
<protein>
    <submittedName>
        <fullName evidence="2">Uncharacterized protein</fullName>
    </submittedName>
</protein>
<evidence type="ECO:0000313" key="2">
    <source>
        <dbReference type="WBParaSite" id="nRc.2.0.1.t35100-RA"/>
    </source>
</evidence>
<organism evidence="1 2">
    <name type="scientific">Romanomermis culicivorax</name>
    <name type="common">Nematode worm</name>
    <dbReference type="NCBI Taxonomy" id="13658"/>
    <lineage>
        <taxon>Eukaryota</taxon>
        <taxon>Metazoa</taxon>
        <taxon>Ecdysozoa</taxon>
        <taxon>Nematoda</taxon>
        <taxon>Enoplea</taxon>
        <taxon>Dorylaimia</taxon>
        <taxon>Mermithida</taxon>
        <taxon>Mermithoidea</taxon>
        <taxon>Mermithidae</taxon>
        <taxon>Romanomermis</taxon>
    </lineage>
</organism>
<dbReference type="AlphaFoldDB" id="A0A915KAF4"/>
<sequence length="78" mass="9283">MLKYVIDLYHYPVKKYDEIPRLTVNDIPGYRQFKYFNDEEPDAYDSEDTFGVAEDVSTFENCFMICDYYDTACQVSSF</sequence>
<dbReference type="Proteomes" id="UP000887565">
    <property type="component" value="Unplaced"/>
</dbReference>
<proteinExistence type="predicted"/>
<accession>A0A915KAF4</accession>
<name>A0A915KAF4_ROMCU</name>
<reference evidence="2" key="1">
    <citation type="submission" date="2022-11" db="UniProtKB">
        <authorList>
            <consortium name="WormBaseParasite"/>
        </authorList>
    </citation>
    <scope>IDENTIFICATION</scope>
</reference>
<keyword evidence="1" id="KW-1185">Reference proteome</keyword>